<feature type="transmembrane region" description="Helical" evidence="9">
    <location>
        <begin position="257"/>
        <end position="275"/>
    </location>
</feature>
<evidence type="ECO:0000256" key="6">
    <source>
        <dbReference type="ARBA" id="ARBA00022989"/>
    </source>
</evidence>
<feature type="transmembrane region" description="Helical" evidence="9">
    <location>
        <begin position="280"/>
        <end position="300"/>
    </location>
</feature>
<dbReference type="InterPro" id="IPR005665">
    <property type="entry name" value="SecF_bac"/>
</dbReference>
<feature type="transmembrane region" description="Helical" evidence="9">
    <location>
        <begin position="351"/>
        <end position="372"/>
    </location>
</feature>
<keyword evidence="2 9" id="KW-0813">Transport</keyword>
<dbReference type="PANTHER" id="PTHR30081:SF1">
    <property type="entry name" value="PROTEIN TRANSLOCASE SUBUNIT SECD"/>
    <property type="match status" value="1"/>
</dbReference>
<evidence type="ECO:0000256" key="1">
    <source>
        <dbReference type="ARBA" id="ARBA00004651"/>
    </source>
</evidence>
<dbReference type="NCBIfam" id="TIGR01129">
    <property type="entry name" value="secD"/>
    <property type="match status" value="1"/>
</dbReference>
<evidence type="ECO:0000256" key="2">
    <source>
        <dbReference type="ARBA" id="ARBA00022448"/>
    </source>
</evidence>
<proteinExistence type="inferred from homology"/>
<dbReference type="Gene3D" id="3.30.1360.200">
    <property type="match status" value="1"/>
</dbReference>
<evidence type="ECO:0000256" key="10">
    <source>
        <dbReference type="HAMAP-Rule" id="MF_01464"/>
    </source>
</evidence>
<dbReference type="Proteomes" id="UP000030008">
    <property type="component" value="Unassembled WGS sequence"/>
</dbReference>
<dbReference type="Pfam" id="PF02355">
    <property type="entry name" value="SecD_SecF_C"/>
    <property type="match status" value="2"/>
</dbReference>
<dbReference type="InterPro" id="IPR022813">
    <property type="entry name" value="SecD/SecF_arch_bac"/>
</dbReference>
<dbReference type="NCBIfam" id="TIGR00916">
    <property type="entry name" value="2A0604s01"/>
    <property type="match status" value="2"/>
</dbReference>
<evidence type="ECO:0000256" key="5">
    <source>
        <dbReference type="ARBA" id="ARBA00022927"/>
    </source>
</evidence>
<keyword evidence="4 9" id="KW-0812">Transmembrane</keyword>
<dbReference type="InterPro" id="IPR022645">
    <property type="entry name" value="SecD/SecF_bac"/>
</dbReference>
<dbReference type="InterPro" id="IPR048634">
    <property type="entry name" value="SecD_SecF_C"/>
</dbReference>
<dbReference type="NCBIfam" id="TIGR00966">
    <property type="entry name" value="transloc_SecF"/>
    <property type="match status" value="1"/>
</dbReference>
<feature type="transmembrane region" description="Helical" evidence="9">
    <location>
        <begin position="708"/>
        <end position="729"/>
    </location>
</feature>
<comment type="similarity">
    <text evidence="9">Belongs to the SecD/SecF family. SecD subfamily.</text>
</comment>
<dbReference type="PANTHER" id="PTHR30081">
    <property type="entry name" value="PROTEIN-EXPORT MEMBRANE PROTEIN SEC"/>
    <property type="match status" value="1"/>
</dbReference>
<protein>
    <recommendedName>
        <fullName evidence="9 10">Multifunctional fusion protein</fullName>
    </recommendedName>
    <domain>
        <recommendedName>
            <fullName evidence="9">Protein translocase subunit SecD</fullName>
        </recommendedName>
    </domain>
    <domain>
        <recommendedName>
            <fullName evidence="10">Protein-export membrane protein SecF</fullName>
        </recommendedName>
    </domain>
</protein>
<feature type="transmembrane region" description="Helical" evidence="9">
    <location>
        <begin position="626"/>
        <end position="645"/>
    </location>
</feature>
<dbReference type="InterPro" id="IPR055344">
    <property type="entry name" value="SecD_SecF_C_bact"/>
</dbReference>
<evidence type="ECO:0000256" key="8">
    <source>
        <dbReference type="ARBA" id="ARBA00023136"/>
    </source>
</evidence>
<comment type="subunit">
    <text evidence="9">Forms a complex with SecF. Part of the essential Sec protein translocation apparatus which comprises SecA, SecYEG and auxiliary proteins SecDF. Other proteins may also be involved.</text>
</comment>
<comment type="subunit">
    <text evidence="10">Forms a complex with SecD. Part of the essential Sec protein translocation apparatus which comprises SecA, SecYEG and auxiliary proteins SecDF. Other proteins may also be involved.</text>
</comment>
<evidence type="ECO:0000313" key="14">
    <source>
        <dbReference type="EMBL" id="KGJ51785.1"/>
    </source>
</evidence>
<dbReference type="SUPFAM" id="SSF82866">
    <property type="entry name" value="Multidrug efflux transporter AcrB transmembrane domain"/>
    <property type="match status" value="2"/>
</dbReference>
<comment type="function">
    <text evidence="9">Part of the Sec protein translocase complex. Interacts with the SecYEG preprotein conducting channel. SecDF uses the proton motive force (PMF) to complete protein translocation after the ATP-dependent function of SecA.</text>
</comment>
<feature type="domain" description="Protein export membrane protein SecD/SecF C-terminal" evidence="11">
    <location>
        <begin position="549"/>
        <end position="731"/>
    </location>
</feature>
<dbReference type="Gene3D" id="3.30.70.3400">
    <property type="match status" value="1"/>
</dbReference>
<feature type="transmembrane region" description="Helical" evidence="9">
    <location>
        <begin position="452"/>
        <end position="471"/>
    </location>
</feature>
<evidence type="ECO:0000259" key="13">
    <source>
        <dbReference type="Pfam" id="PF22599"/>
    </source>
</evidence>
<evidence type="ECO:0000256" key="9">
    <source>
        <dbReference type="HAMAP-Rule" id="MF_01463"/>
    </source>
</evidence>
<evidence type="ECO:0000256" key="4">
    <source>
        <dbReference type="ARBA" id="ARBA00022692"/>
    </source>
</evidence>
<feature type="transmembrane region" description="Helical" evidence="9">
    <location>
        <begin position="569"/>
        <end position="590"/>
    </location>
</feature>
<dbReference type="HAMAP" id="MF_01464_B">
    <property type="entry name" value="SecF_B"/>
    <property type="match status" value="1"/>
</dbReference>
<organism evidence="14 15">
    <name type="scientific">Clostridium innocuum</name>
    <dbReference type="NCBI Taxonomy" id="1522"/>
    <lineage>
        <taxon>Bacteria</taxon>
        <taxon>Bacillati</taxon>
        <taxon>Bacillota</taxon>
        <taxon>Clostridia</taxon>
        <taxon>Eubacteriales</taxon>
        <taxon>Clostridiaceae</taxon>
        <taxon>Clostridium</taxon>
    </lineage>
</organism>
<evidence type="ECO:0000256" key="7">
    <source>
        <dbReference type="ARBA" id="ARBA00023010"/>
    </source>
</evidence>
<dbReference type="InterPro" id="IPR048631">
    <property type="entry name" value="SecD_1st"/>
</dbReference>
<feature type="transmembrane region" description="Helical" evidence="9">
    <location>
        <begin position="384"/>
        <end position="407"/>
    </location>
</feature>
<dbReference type="GO" id="GO:0005886">
    <property type="term" value="C:plasma membrane"/>
    <property type="evidence" value="ECO:0007669"/>
    <property type="project" value="UniProtKB-SubCell"/>
</dbReference>
<keyword evidence="5 9" id="KW-0653">Protein transport</keyword>
<dbReference type="Pfam" id="PF21760">
    <property type="entry name" value="SecD_1st"/>
    <property type="match status" value="1"/>
</dbReference>
<evidence type="ECO:0000259" key="12">
    <source>
        <dbReference type="Pfam" id="PF21760"/>
    </source>
</evidence>
<feature type="transmembrane region" description="Helical" evidence="9">
    <location>
        <begin position="681"/>
        <end position="702"/>
    </location>
</feature>
<dbReference type="Gene3D" id="1.20.1640.10">
    <property type="entry name" value="Multidrug efflux transporter AcrB transmembrane domain"/>
    <property type="match status" value="2"/>
</dbReference>
<dbReference type="EMBL" id="JQIF01000097">
    <property type="protein sequence ID" value="KGJ51785.1"/>
    <property type="molecule type" value="Genomic_DNA"/>
</dbReference>
<comment type="caution">
    <text evidence="9">Lacks conserved residue(s) required for the propagation of feature annotation.</text>
</comment>
<feature type="domain" description="SecDF P1 head subdomain" evidence="13">
    <location>
        <begin position="131"/>
        <end position="234"/>
    </location>
</feature>
<keyword evidence="8 9" id="KW-0472">Membrane</keyword>
<dbReference type="PRINTS" id="PR01755">
    <property type="entry name" value="SECFTRNLCASE"/>
</dbReference>
<dbReference type="GO" id="GO:0065002">
    <property type="term" value="P:intracellular protein transmembrane transport"/>
    <property type="evidence" value="ECO:0007669"/>
    <property type="project" value="UniProtKB-UniRule"/>
</dbReference>
<dbReference type="GO" id="GO:0006605">
    <property type="term" value="P:protein targeting"/>
    <property type="evidence" value="ECO:0007669"/>
    <property type="project" value="UniProtKB-UniRule"/>
</dbReference>
<keyword evidence="7 9" id="KW-0811">Translocation</keyword>
<dbReference type="InterPro" id="IPR022646">
    <property type="entry name" value="SecD/SecF_CS"/>
</dbReference>
<reference evidence="14 15" key="1">
    <citation type="submission" date="2014-08" db="EMBL/GenBank/DDBJ databases">
        <title>Clostridium innocuum, an unnegligible vancomycin-resistant pathogen causing extra-intestinal infections.</title>
        <authorList>
            <person name="Feng Y."/>
            <person name="Chiu C.-H."/>
        </authorList>
    </citation>
    <scope>NUCLEOTIDE SEQUENCE [LARGE SCALE GENOMIC DNA]</scope>
    <source>
        <strain evidence="14 15">AN88</strain>
    </source>
</reference>
<name>A0A099I244_CLOIN</name>
<dbReference type="HAMAP" id="MF_01463_B">
    <property type="entry name" value="SecD_B"/>
    <property type="match status" value="1"/>
</dbReference>
<comment type="similarity">
    <text evidence="10">Belongs to the SecD/SecF family. SecF subfamily.</text>
</comment>
<dbReference type="InterPro" id="IPR005791">
    <property type="entry name" value="SecD"/>
</dbReference>
<dbReference type="GO" id="GO:0043952">
    <property type="term" value="P:protein transport by the Sec complex"/>
    <property type="evidence" value="ECO:0007669"/>
    <property type="project" value="UniProtKB-UniRule"/>
</dbReference>
<feature type="transmembrane region" description="Helical" evidence="9">
    <location>
        <begin position="597"/>
        <end position="620"/>
    </location>
</feature>
<dbReference type="AlphaFoldDB" id="A0A099I244"/>
<accession>A0A099I244</accession>
<feature type="domain" description="Protein export membrane protein SecD/SecF C-terminal" evidence="11">
    <location>
        <begin position="237"/>
        <end position="404"/>
    </location>
</feature>
<dbReference type="RefSeq" id="WP_044907346.1">
    <property type="nucleotide sequence ID" value="NZ_JQIF01000097.1"/>
</dbReference>
<evidence type="ECO:0000313" key="15">
    <source>
        <dbReference type="Proteomes" id="UP000030008"/>
    </source>
</evidence>
<dbReference type="Pfam" id="PF07549">
    <property type="entry name" value="Sec_GG"/>
    <property type="match status" value="1"/>
</dbReference>
<gene>
    <name evidence="10" type="primary">secF</name>
    <name evidence="9" type="synonym">secD</name>
    <name evidence="14" type="ORF">CIAN88_18690</name>
</gene>
<dbReference type="Pfam" id="PF22599">
    <property type="entry name" value="SecDF_P1_head"/>
    <property type="match status" value="1"/>
</dbReference>
<comment type="subcellular location">
    <subcellularLocation>
        <location evidence="1 9">Cell membrane</location>
        <topology evidence="1 9">Multi-pass membrane protein</topology>
    </subcellularLocation>
</comment>
<feature type="transmembrane region" description="Helical" evidence="9">
    <location>
        <begin position="306"/>
        <end position="330"/>
    </location>
</feature>
<sequence>MKKSRLVVFVITVLTILTLIVTCTPSVRKNMKLGLDLQGGFEILYEVSPLEGKKLPSMTAVAKSVEKRVDVLGVNEPEITVEGDNRIRVQLAGVKNADQARRVISSTANLTFRDVNDNLLMDSTVLQEGGASVMYDNYGKPIVSLKLSDQKKFYEVTQKVSQMGSGSNLMVAWLDFNPNTDSYAKEKDQKNPKFISAATVSEGINSTSAQISGSFTKEEATELKDLINSGSLPVKMSEKYSNAVTADYGINAFSETMLAGGIGIALIMLFMILYYRLPGLISAVTLATYVFIVFLIYNAMGAVFTLSGIAALVLGVGMAADSNILTFERIKDALYSGRSVKTAFYEGSSKSFITIFDAQVTTFICALILYMMGTGSVKGFATMLIVSTISTIILIVFVTKFLLSLLVGSGWLNDKLSWFGVKKAHVPDVSKGQERFYFGFFKNFDFVKNAKYFIIASVTVLVIGVGCMAFQGMKGNGILNWGIDFTSGTKLTVQSDTAISRDQLNDQLKSLGINASSIKINGEKDNVANIFVKDAIDEHKMDTVKAGLKKTYQHDVNDNVVTPVIGQELVRSAILISILAWIGVLIYISIRFKWDYAISGIVGLIHDVFFVLAACAIFRLEVNTEIIAVLLTVIGYSINNSIVVFDRIRDEMKGRKLATTTKAEYREIVNEALQRTATRSILSTLTTILPVVCLLFFGSSAIRIFCLALFIGIACGAGSSLFVAAQLWYQIRIHQNPKKHVKKKHKKKKDELEEMIIPGMNDY</sequence>
<dbReference type="GO" id="GO:0015450">
    <property type="term" value="F:protein-transporting ATPase activity"/>
    <property type="evidence" value="ECO:0007669"/>
    <property type="project" value="InterPro"/>
</dbReference>
<dbReference type="InterPro" id="IPR054384">
    <property type="entry name" value="SecDF_P1_head"/>
</dbReference>
<evidence type="ECO:0000256" key="3">
    <source>
        <dbReference type="ARBA" id="ARBA00022475"/>
    </source>
</evidence>
<keyword evidence="3 9" id="KW-1003">Cell membrane</keyword>
<comment type="caution">
    <text evidence="14">The sequence shown here is derived from an EMBL/GenBank/DDBJ whole genome shotgun (WGS) entry which is preliminary data.</text>
</comment>
<feature type="domain" description="Protein translocase subunit SecDF P1" evidence="12">
    <location>
        <begin position="61"/>
        <end position="117"/>
    </location>
</feature>
<evidence type="ECO:0000259" key="11">
    <source>
        <dbReference type="Pfam" id="PF02355"/>
    </source>
</evidence>
<keyword evidence="6 9" id="KW-1133">Transmembrane helix</keyword>